<comment type="subcellular location">
    <subcellularLocation>
        <location evidence="11">Cytoplasm</location>
    </subcellularLocation>
</comment>
<accession>A0A399EQN1</accession>
<dbReference type="Pfam" id="PF01171">
    <property type="entry name" value="ATP_bind_3"/>
    <property type="match status" value="1"/>
</dbReference>
<comment type="domain">
    <text evidence="11">The N-terminal region contains the highly conserved SGGXDS motif, predicted to be a P-loop motif involved in ATP binding.</text>
</comment>
<evidence type="ECO:0000313" key="14">
    <source>
        <dbReference type="Proteomes" id="UP000265800"/>
    </source>
</evidence>
<keyword evidence="3 11" id="KW-0819">tRNA processing</keyword>
<comment type="cofactor">
    <cofactor evidence="10">
        <name>Zn(2+)</name>
        <dbReference type="ChEBI" id="CHEBI:29105"/>
    </cofactor>
    <text evidence="10">Binds 1 zinc ion per subunit.</text>
</comment>
<dbReference type="PROSITE" id="PS00903">
    <property type="entry name" value="CYT_DCMP_DEAMINASES_1"/>
    <property type="match status" value="1"/>
</dbReference>
<dbReference type="EC" id="6.3.4.19" evidence="11"/>
<dbReference type="InterPro" id="IPR012795">
    <property type="entry name" value="tRNA_Ile_lys_synt_N"/>
</dbReference>
<dbReference type="EC" id="3.5.4.33" evidence="10"/>
<dbReference type="CDD" id="cd01285">
    <property type="entry name" value="nucleoside_deaminase"/>
    <property type="match status" value="1"/>
</dbReference>
<comment type="caution">
    <text evidence="13">The sequence shown here is derived from an EMBL/GenBank/DDBJ whole genome shotgun (WGS) entry which is preliminary data.</text>
</comment>
<keyword evidence="5 11" id="KW-0547">Nucleotide-binding</keyword>
<keyword evidence="6 10" id="KW-0862">Zinc</keyword>
<dbReference type="InterPro" id="IPR016193">
    <property type="entry name" value="Cytidine_deaminase-like"/>
</dbReference>
<dbReference type="InterPro" id="IPR058535">
    <property type="entry name" value="MafB19-deam"/>
</dbReference>
<dbReference type="InterPro" id="IPR016192">
    <property type="entry name" value="APOBEC/CMP_deaminase_Zn-bd"/>
</dbReference>
<dbReference type="SUPFAM" id="SSF53927">
    <property type="entry name" value="Cytidine deaminase-like"/>
    <property type="match status" value="1"/>
</dbReference>
<feature type="binding site" evidence="10">
    <location>
        <position position="429"/>
    </location>
    <ligand>
        <name>Zn(2+)</name>
        <dbReference type="ChEBI" id="CHEBI:29105"/>
        <note>catalytic</note>
    </ligand>
</feature>
<keyword evidence="14" id="KW-1185">Reference proteome</keyword>
<evidence type="ECO:0000256" key="3">
    <source>
        <dbReference type="ARBA" id="ARBA00022694"/>
    </source>
</evidence>
<reference evidence="13 14" key="1">
    <citation type="submission" date="2018-08" db="EMBL/GenBank/DDBJ databases">
        <title>Meiothermus luteus KCTC 52599 genome sequencing project.</title>
        <authorList>
            <person name="Da Costa M.S."/>
            <person name="Albuquerque L."/>
            <person name="Raposo P."/>
            <person name="Froufe H.J.C."/>
            <person name="Barroso C.S."/>
            <person name="Egas C."/>
        </authorList>
    </citation>
    <scope>NUCLEOTIDE SEQUENCE [LARGE SCALE GENOMIC DNA]</scope>
    <source>
        <strain evidence="13 14">KCTC 52599</strain>
    </source>
</reference>
<dbReference type="InterPro" id="IPR011063">
    <property type="entry name" value="TilS/TtcA_N"/>
</dbReference>
<comment type="similarity">
    <text evidence="11">Belongs to the tRNA(Ile)-lysidine synthase family.</text>
</comment>
<evidence type="ECO:0000259" key="12">
    <source>
        <dbReference type="PROSITE" id="PS51747"/>
    </source>
</evidence>
<dbReference type="PANTHER" id="PTHR43033:SF1">
    <property type="entry name" value="TRNA(ILE)-LYSIDINE SYNTHASE-RELATED"/>
    <property type="match status" value="1"/>
</dbReference>
<dbReference type="InterPro" id="IPR014729">
    <property type="entry name" value="Rossmann-like_a/b/a_fold"/>
</dbReference>
<dbReference type="InterPro" id="IPR028883">
    <property type="entry name" value="tRNA_aden_deaminase"/>
</dbReference>
<dbReference type="PROSITE" id="PS51747">
    <property type="entry name" value="CYT_DCMP_DEAMINASES_2"/>
    <property type="match status" value="1"/>
</dbReference>
<feature type="active site" description="Proton donor" evidence="10">
    <location>
        <position position="431"/>
    </location>
</feature>
<dbReference type="RefSeq" id="WP_119360080.1">
    <property type="nucleotide sequence ID" value="NZ_QWKZ01000039.1"/>
</dbReference>
<dbReference type="GO" id="GO:0005737">
    <property type="term" value="C:cytoplasm"/>
    <property type="evidence" value="ECO:0007669"/>
    <property type="project" value="UniProtKB-SubCell"/>
</dbReference>
<evidence type="ECO:0000313" key="13">
    <source>
        <dbReference type="EMBL" id="RIH85863.1"/>
    </source>
</evidence>
<evidence type="ECO:0000256" key="10">
    <source>
        <dbReference type="HAMAP-Rule" id="MF_00972"/>
    </source>
</evidence>
<evidence type="ECO:0000256" key="5">
    <source>
        <dbReference type="ARBA" id="ARBA00022741"/>
    </source>
</evidence>
<dbReference type="GO" id="GO:0032267">
    <property type="term" value="F:tRNA(Ile)-lysidine synthase activity"/>
    <property type="evidence" value="ECO:0007669"/>
    <property type="project" value="UniProtKB-EC"/>
</dbReference>
<dbReference type="NCBIfam" id="TIGR02432">
    <property type="entry name" value="lysidine_TilS_N"/>
    <property type="match status" value="1"/>
</dbReference>
<comment type="function">
    <text evidence="11">Ligates lysine onto the cytidine present at position 34 of the AUA codon-specific tRNA(Ile) that contains the anticodon CAU, in an ATP-dependent manner. Cytidine is converted to lysidine, thus changing the amino acid specificity of the tRNA from methionine to isoleucine.</text>
</comment>
<gene>
    <name evidence="10 13" type="primary">tadA</name>
    <name evidence="11" type="synonym">tilS</name>
    <name evidence="13" type="ORF">Mlute_01450</name>
</gene>
<evidence type="ECO:0000256" key="6">
    <source>
        <dbReference type="ARBA" id="ARBA00022833"/>
    </source>
</evidence>
<dbReference type="HAMAP" id="MF_00972">
    <property type="entry name" value="tRNA_aden_deaminase"/>
    <property type="match status" value="1"/>
</dbReference>
<dbReference type="Gene3D" id="3.40.140.10">
    <property type="entry name" value="Cytidine Deaminase, domain 2"/>
    <property type="match status" value="1"/>
</dbReference>
<evidence type="ECO:0000256" key="2">
    <source>
        <dbReference type="ARBA" id="ARBA00022598"/>
    </source>
</evidence>
<protein>
    <recommendedName>
        <fullName evidence="10 11">Multifunctional fusion protein</fullName>
    </recommendedName>
    <domain>
        <recommendedName>
            <fullName evidence="11">tRNA(Ile)-lysidine synthase</fullName>
            <ecNumber evidence="11">6.3.4.19</ecNumber>
        </recommendedName>
        <alternativeName>
            <fullName evidence="11">tRNA(Ile)-2-lysyl-cytidine synthase</fullName>
        </alternativeName>
        <alternativeName>
            <fullName evidence="11">tRNA(Ile)-lysidine synthetase</fullName>
        </alternativeName>
    </domain>
    <domain>
        <recommendedName>
            <fullName evidence="10">tRNA-specific adenosine deaminase</fullName>
            <ecNumber evidence="10">3.5.4.33</ecNumber>
        </recommendedName>
    </domain>
</protein>
<organism evidence="13 14">
    <name type="scientific">Meiothermus luteus</name>
    <dbReference type="NCBI Taxonomy" id="2026184"/>
    <lineage>
        <taxon>Bacteria</taxon>
        <taxon>Thermotogati</taxon>
        <taxon>Deinococcota</taxon>
        <taxon>Deinococci</taxon>
        <taxon>Thermales</taxon>
        <taxon>Thermaceae</taxon>
        <taxon>Meiothermus</taxon>
    </lineage>
</organism>
<keyword evidence="11" id="KW-0963">Cytoplasm</keyword>
<dbReference type="CDD" id="cd01992">
    <property type="entry name" value="TilS_N"/>
    <property type="match status" value="1"/>
</dbReference>
<evidence type="ECO:0000256" key="8">
    <source>
        <dbReference type="ARBA" id="ARBA00048045"/>
    </source>
</evidence>
<dbReference type="SUPFAM" id="SSF52402">
    <property type="entry name" value="Adenine nucleotide alpha hydrolases-like"/>
    <property type="match status" value="1"/>
</dbReference>
<comment type="subunit">
    <text evidence="10">Homodimer.</text>
</comment>
<keyword evidence="7 11" id="KW-0067">ATP-binding</keyword>
<sequence length="520" mass="58034">MDSTDLERLEAWFANHLTRLVPEGVLVAAVSGGGDSVALLMLLTSTPRKVVVAHLDHALRPDSARDALWVKALAERLGYPFEGERLEVARIAAERGANLEATARELRYGFLAKVAKKHGAQAVLTAHTEDDQAETVLLQLLQGTGRGLGMRPKRGKVVRPLLEVSRRTLRDYLRSKGQDWLEDITNADLTLDRNFLRQEILPRLAERFPQAQAALARFAGISQVEDEALDPLARLLLLPDRRWPCPAYRVAPLLQAPPGLRRRALRQMLEEVGVRPENSWIVQLERALHGEAFTLPGNWQVRRRDGTLFLIPAVVGSFPPWRGSRLPRPGDQIFLPTGRVRLVDFLAEHGVPPELKQVWPVRAVGEEVREVWNLWPEAEDLEYMRMALDEAKRAGQKGEVPIGAVVVQDDQVLAKAHNQVEHLKSATAHAELLALHQALLKKGEKVLPGATVYVTLEPCPMCFGALAEAQVRRVVYAVENLKAGALTVHRLNPPFAWEGGWLERDSAKLLKGFFSQKRTP</sequence>
<evidence type="ECO:0000256" key="9">
    <source>
        <dbReference type="ARBA" id="ARBA00048539"/>
    </source>
</evidence>
<comment type="similarity">
    <text evidence="1">Belongs to the cytidine and deoxycytidylate deaminase family. ADAT2 subfamily.</text>
</comment>
<feature type="domain" description="CMP/dCMP-type deaminase" evidence="12">
    <location>
        <begin position="378"/>
        <end position="489"/>
    </location>
</feature>
<dbReference type="PANTHER" id="PTHR43033">
    <property type="entry name" value="TRNA(ILE)-LYSIDINE SYNTHASE-RELATED"/>
    <property type="match status" value="1"/>
</dbReference>
<dbReference type="GO" id="GO:0005524">
    <property type="term" value="F:ATP binding"/>
    <property type="evidence" value="ECO:0007669"/>
    <property type="project" value="UniProtKB-UniRule"/>
</dbReference>
<dbReference type="SUPFAM" id="SSF82829">
    <property type="entry name" value="MesJ substrate recognition domain-like"/>
    <property type="match status" value="1"/>
</dbReference>
<keyword evidence="10 13" id="KW-0378">Hydrolase</keyword>
<feature type="binding site" evidence="11">
    <location>
        <begin position="31"/>
        <end position="36"/>
    </location>
    <ligand>
        <name>ATP</name>
        <dbReference type="ChEBI" id="CHEBI:30616"/>
    </ligand>
</feature>
<dbReference type="InterPro" id="IPR012094">
    <property type="entry name" value="tRNA_Ile_lys_synt"/>
</dbReference>
<dbReference type="GO" id="GO:0008270">
    <property type="term" value="F:zinc ion binding"/>
    <property type="evidence" value="ECO:0007669"/>
    <property type="project" value="UniProtKB-UniRule"/>
</dbReference>
<dbReference type="GO" id="GO:0002100">
    <property type="term" value="P:tRNA wobble adenosine to inosine editing"/>
    <property type="evidence" value="ECO:0007669"/>
    <property type="project" value="UniProtKB-UniRule"/>
</dbReference>
<evidence type="ECO:0000256" key="1">
    <source>
        <dbReference type="ARBA" id="ARBA00010669"/>
    </source>
</evidence>
<keyword evidence="2 11" id="KW-0436">Ligase</keyword>
<dbReference type="OrthoDB" id="9807403at2"/>
<feature type="binding site" evidence="10">
    <location>
        <position position="462"/>
    </location>
    <ligand>
        <name>Zn(2+)</name>
        <dbReference type="ChEBI" id="CHEBI:29105"/>
        <note>catalytic</note>
    </ligand>
</feature>
<proteinExistence type="inferred from homology"/>
<dbReference type="Pfam" id="PF14437">
    <property type="entry name" value="MafB19-deam"/>
    <property type="match status" value="1"/>
</dbReference>
<evidence type="ECO:0000256" key="7">
    <source>
        <dbReference type="ARBA" id="ARBA00022840"/>
    </source>
</evidence>
<evidence type="ECO:0000256" key="11">
    <source>
        <dbReference type="HAMAP-Rule" id="MF_01161"/>
    </source>
</evidence>
<comment type="catalytic activity">
    <reaction evidence="9 11">
        <text>cytidine(34) in tRNA(Ile2) + L-lysine + ATP = lysidine(34) in tRNA(Ile2) + AMP + diphosphate + H(+)</text>
        <dbReference type="Rhea" id="RHEA:43744"/>
        <dbReference type="Rhea" id="RHEA-COMP:10625"/>
        <dbReference type="Rhea" id="RHEA-COMP:10670"/>
        <dbReference type="ChEBI" id="CHEBI:15378"/>
        <dbReference type="ChEBI" id="CHEBI:30616"/>
        <dbReference type="ChEBI" id="CHEBI:32551"/>
        <dbReference type="ChEBI" id="CHEBI:33019"/>
        <dbReference type="ChEBI" id="CHEBI:82748"/>
        <dbReference type="ChEBI" id="CHEBI:83665"/>
        <dbReference type="ChEBI" id="CHEBI:456215"/>
        <dbReference type="EC" id="6.3.4.19"/>
    </reaction>
</comment>
<dbReference type="HAMAP" id="MF_01161">
    <property type="entry name" value="tRNA_Ile_lys_synt"/>
    <property type="match status" value="1"/>
</dbReference>
<feature type="binding site" evidence="10">
    <location>
        <position position="459"/>
    </location>
    <ligand>
        <name>Zn(2+)</name>
        <dbReference type="ChEBI" id="CHEBI:29105"/>
        <note>catalytic</note>
    </ligand>
</feature>
<dbReference type="InterPro" id="IPR002125">
    <property type="entry name" value="CMP_dCMP_dom"/>
</dbReference>
<evidence type="ECO:0000256" key="4">
    <source>
        <dbReference type="ARBA" id="ARBA00022723"/>
    </source>
</evidence>
<keyword evidence="4 10" id="KW-0479">Metal-binding</keyword>
<name>A0A399EQN1_9DEIN</name>
<dbReference type="EMBL" id="QWKZ01000039">
    <property type="protein sequence ID" value="RIH85863.1"/>
    <property type="molecule type" value="Genomic_DNA"/>
</dbReference>
<dbReference type="Gene3D" id="3.40.50.620">
    <property type="entry name" value="HUPs"/>
    <property type="match status" value="1"/>
</dbReference>
<comment type="function">
    <text evidence="10">Catalyzes the deamination of adenosine to inosine at the wobble position 34 of tRNA(Arg2).</text>
</comment>
<dbReference type="AlphaFoldDB" id="A0A399EQN1"/>
<dbReference type="GO" id="GO:0052717">
    <property type="term" value="F:tRNA-specific adenosine-34 deaminase activity"/>
    <property type="evidence" value="ECO:0007669"/>
    <property type="project" value="UniProtKB-UniRule"/>
</dbReference>
<comment type="catalytic activity">
    <reaction evidence="8 10">
        <text>adenosine(34) in tRNA + H2O + H(+) = inosine(34) in tRNA + NH4(+)</text>
        <dbReference type="Rhea" id="RHEA:43168"/>
        <dbReference type="Rhea" id="RHEA-COMP:10373"/>
        <dbReference type="Rhea" id="RHEA-COMP:10374"/>
        <dbReference type="ChEBI" id="CHEBI:15377"/>
        <dbReference type="ChEBI" id="CHEBI:15378"/>
        <dbReference type="ChEBI" id="CHEBI:28938"/>
        <dbReference type="ChEBI" id="CHEBI:74411"/>
        <dbReference type="ChEBI" id="CHEBI:82852"/>
        <dbReference type="EC" id="3.5.4.33"/>
    </reaction>
</comment>
<dbReference type="Proteomes" id="UP000265800">
    <property type="component" value="Unassembled WGS sequence"/>
</dbReference>